<dbReference type="PANTHER" id="PTHR48111:SF4">
    <property type="entry name" value="DNA-BINDING DUAL TRANSCRIPTIONAL REGULATOR OMPR"/>
    <property type="match status" value="1"/>
</dbReference>
<sequence length="254" mass="28997">MLANACYIFGMNTKYPSLSRKILIVDDDERLRDLLSRYFTDQGFQVFTADDAKEMSRQWQREYFDLVVLDVMMPGEDGLSICRRMRGGQDDTPVIMLTAKAEDIDRIIGLEMGADDYLAKPFNPRELLARVNAILRRRSQDEHPGAPSHESEAISFGPFVLNLANRSLTRQNNPITITTGEFAVLKAFARNPRSPMSRDKLMELARGREYAAYDRSLDVQISRLRKLIETNPSKPAYIQTVWGLGYVFVPTGHR</sequence>
<keyword evidence="6 9" id="KW-0238">DNA-binding</keyword>
<dbReference type="Gene3D" id="1.10.10.10">
    <property type="entry name" value="Winged helix-like DNA-binding domain superfamily/Winged helix DNA-binding domain"/>
    <property type="match status" value="1"/>
</dbReference>
<feature type="DNA-binding region" description="OmpR/PhoB-type" evidence="9">
    <location>
        <begin position="151"/>
        <end position="250"/>
    </location>
</feature>
<dbReference type="AlphaFoldDB" id="A0A2T0XFF6"/>
<dbReference type="InterPro" id="IPR016032">
    <property type="entry name" value="Sig_transdc_resp-reg_C-effctor"/>
</dbReference>
<evidence type="ECO:0000256" key="1">
    <source>
        <dbReference type="ARBA" id="ARBA00004496"/>
    </source>
</evidence>
<dbReference type="InterPro" id="IPR036388">
    <property type="entry name" value="WH-like_DNA-bd_sf"/>
</dbReference>
<dbReference type="InterPro" id="IPR011006">
    <property type="entry name" value="CheY-like_superfamily"/>
</dbReference>
<feature type="domain" description="Response regulatory" evidence="10">
    <location>
        <begin position="21"/>
        <end position="135"/>
    </location>
</feature>
<evidence type="ECO:0000256" key="6">
    <source>
        <dbReference type="ARBA" id="ARBA00023125"/>
    </source>
</evidence>
<keyword evidence="4" id="KW-0902">Two-component regulatory system</keyword>
<proteinExistence type="predicted"/>
<evidence type="ECO:0000256" key="4">
    <source>
        <dbReference type="ARBA" id="ARBA00023012"/>
    </source>
</evidence>
<dbReference type="EMBL" id="PVTV01000014">
    <property type="protein sequence ID" value="PRY97620.1"/>
    <property type="molecule type" value="Genomic_DNA"/>
</dbReference>
<evidence type="ECO:0000313" key="12">
    <source>
        <dbReference type="EMBL" id="PRY97620.1"/>
    </source>
</evidence>
<keyword evidence="7" id="KW-0804">Transcription</keyword>
<dbReference type="Pfam" id="PF00486">
    <property type="entry name" value="Trans_reg_C"/>
    <property type="match status" value="1"/>
</dbReference>
<evidence type="ECO:0000256" key="3">
    <source>
        <dbReference type="ARBA" id="ARBA00022553"/>
    </source>
</evidence>
<comment type="caution">
    <text evidence="12">The sequence shown here is derived from an EMBL/GenBank/DDBJ whole genome shotgun (WGS) entry which is preliminary data.</text>
</comment>
<dbReference type="PROSITE" id="PS50110">
    <property type="entry name" value="RESPONSE_REGULATORY"/>
    <property type="match status" value="1"/>
</dbReference>
<evidence type="ECO:0000256" key="8">
    <source>
        <dbReference type="PROSITE-ProRule" id="PRU00169"/>
    </source>
</evidence>
<dbReference type="Gene3D" id="3.40.50.2300">
    <property type="match status" value="1"/>
</dbReference>
<protein>
    <submittedName>
        <fullName evidence="12">Two-component system phosphate regulon response regulator OmpR</fullName>
    </submittedName>
</protein>
<evidence type="ECO:0000259" key="11">
    <source>
        <dbReference type="PROSITE" id="PS51755"/>
    </source>
</evidence>
<dbReference type="PROSITE" id="PS51755">
    <property type="entry name" value="OMPR_PHOB"/>
    <property type="match status" value="1"/>
</dbReference>
<evidence type="ECO:0000259" key="10">
    <source>
        <dbReference type="PROSITE" id="PS50110"/>
    </source>
</evidence>
<name>A0A2T0XFF6_9BURK</name>
<gene>
    <name evidence="12" type="ORF">BCM14_2080</name>
</gene>
<keyword evidence="13" id="KW-1185">Reference proteome</keyword>
<dbReference type="FunFam" id="1.10.10.10:FF:000099">
    <property type="entry name" value="Two-component system response regulator TorR"/>
    <property type="match status" value="1"/>
</dbReference>
<dbReference type="GO" id="GO:0005829">
    <property type="term" value="C:cytosol"/>
    <property type="evidence" value="ECO:0007669"/>
    <property type="project" value="TreeGrafter"/>
</dbReference>
<dbReference type="InterPro" id="IPR001789">
    <property type="entry name" value="Sig_transdc_resp-reg_receiver"/>
</dbReference>
<dbReference type="GO" id="GO:0006355">
    <property type="term" value="P:regulation of DNA-templated transcription"/>
    <property type="evidence" value="ECO:0007669"/>
    <property type="project" value="InterPro"/>
</dbReference>
<dbReference type="GO" id="GO:0000156">
    <property type="term" value="F:phosphorelay response regulator activity"/>
    <property type="evidence" value="ECO:0007669"/>
    <property type="project" value="TreeGrafter"/>
</dbReference>
<dbReference type="CDD" id="cd00383">
    <property type="entry name" value="trans_reg_C"/>
    <property type="match status" value="1"/>
</dbReference>
<evidence type="ECO:0000256" key="9">
    <source>
        <dbReference type="PROSITE-ProRule" id="PRU01091"/>
    </source>
</evidence>
<keyword evidence="2" id="KW-0963">Cytoplasm</keyword>
<dbReference type="InterPro" id="IPR039420">
    <property type="entry name" value="WalR-like"/>
</dbReference>
<feature type="domain" description="OmpR/PhoB-type" evidence="11">
    <location>
        <begin position="151"/>
        <end position="250"/>
    </location>
</feature>
<dbReference type="Gene3D" id="6.10.250.690">
    <property type="match status" value="1"/>
</dbReference>
<dbReference type="SUPFAM" id="SSF52172">
    <property type="entry name" value="CheY-like"/>
    <property type="match status" value="1"/>
</dbReference>
<organism evidence="12 13">
    <name type="scientific">Jezberella montanilacus</name>
    <dbReference type="NCBI Taxonomy" id="323426"/>
    <lineage>
        <taxon>Bacteria</taxon>
        <taxon>Pseudomonadati</taxon>
        <taxon>Pseudomonadota</taxon>
        <taxon>Betaproteobacteria</taxon>
        <taxon>Burkholderiales</taxon>
        <taxon>Alcaligenaceae</taxon>
        <taxon>Jezberella</taxon>
    </lineage>
</organism>
<dbReference type="GO" id="GO:0000976">
    <property type="term" value="F:transcription cis-regulatory region binding"/>
    <property type="evidence" value="ECO:0007669"/>
    <property type="project" value="TreeGrafter"/>
</dbReference>
<dbReference type="SMART" id="SM00862">
    <property type="entry name" value="Trans_reg_C"/>
    <property type="match status" value="1"/>
</dbReference>
<feature type="modified residue" description="4-aspartylphosphate" evidence="8">
    <location>
        <position position="70"/>
    </location>
</feature>
<dbReference type="FunFam" id="3.40.50.2300:FF:000001">
    <property type="entry name" value="DNA-binding response regulator PhoB"/>
    <property type="match status" value="1"/>
</dbReference>
<evidence type="ECO:0000256" key="7">
    <source>
        <dbReference type="ARBA" id="ARBA00023163"/>
    </source>
</evidence>
<dbReference type="InterPro" id="IPR001867">
    <property type="entry name" value="OmpR/PhoB-type_DNA-bd"/>
</dbReference>
<evidence type="ECO:0000256" key="5">
    <source>
        <dbReference type="ARBA" id="ARBA00023015"/>
    </source>
</evidence>
<evidence type="ECO:0000313" key="13">
    <source>
        <dbReference type="Proteomes" id="UP000238308"/>
    </source>
</evidence>
<dbReference type="NCBIfam" id="NF007005">
    <property type="entry name" value="PRK09468.1"/>
    <property type="match status" value="1"/>
</dbReference>
<dbReference type="Proteomes" id="UP000238308">
    <property type="component" value="Unassembled WGS sequence"/>
</dbReference>
<dbReference type="GO" id="GO:0032993">
    <property type="term" value="C:protein-DNA complex"/>
    <property type="evidence" value="ECO:0007669"/>
    <property type="project" value="TreeGrafter"/>
</dbReference>
<dbReference type="PANTHER" id="PTHR48111">
    <property type="entry name" value="REGULATOR OF RPOS"/>
    <property type="match status" value="1"/>
</dbReference>
<comment type="subcellular location">
    <subcellularLocation>
        <location evidence="1">Cytoplasm</location>
    </subcellularLocation>
</comment>
<accession>A0A2T0XFF6</accession>
<reference evidence="12 13" key="1">
    <citation type="submission" date="2018-03" db="EMBL/GenBank/DDBJ databases">
        <title>Genomic Encyclopedia of Type Strains, Phase III (KMG-III): the genomes of soil and plant-associated and newly described type strains.</title>
        <authorList>
            <person name="Whitman W."/>
        </authorList>
    </citation>
    <scope>NUCLEOTIDE SEQUENCE [LARGE SCALE GENOMIC DNA]</scope>
    <source>
        <strain evidence="12 13">MWH-P2sevCIIIb</strain>
    </source>
</reference>
<keyword evidence="5" id="KW-0805">Transcription regulation</keyword>
<keyword evidence="3 8" id="KW-0597">Phosphoprotein</keyword>
<evidence type="ECO:0000256" key="2">
    <source>
        <dbReference type="ARBA" id="ARBA00022490"/>
    </source>
</evidence>
<dbReference type="SUPFAM" id="SSF46894">
    <property type="entry name" value="C-terminal effector domain of the bipartite response regulators"/>
    <property type="match status" value="1"/>
</dbReference>
<dbReference type="SMART" id="SM00448">
    <property type="entry name" value="REC"/>
    <property type="match status" value="1"/>
</dbReference>
<dbReference type="Pfam" id="PF00072">
    <property type="entry name" value="Response_reg"/>
    <property type="match status" value="1"/>
</dbReference>